<dbReference type="RefSeq" id="WP_229490906.1">
    <property type="nucleotide sequence ID" value="NZ_JAIVFQ010000159.1"/>
</dbReference>
<dbReference type="PANTHER" id="PTHR43432">
    <property type="entry name" value="SLR0285 PROTEIN"/>
    <property type="match status" value="1"/>
</dbReference>
<evidence type="ECO:0000313" key="5">
    <source>
        <dbReference type="Proteomes" id="UP001199525"/>
    </source>
</evidence>
<name>A0ABS8ILZ4_9NOSO</name>
<keyword evidence="2" id="KW-0408">Iron</keyword>
<sequence length="126" mass="13876">IPAVTDHELEAILEAAAAAGAVGAAYVLLRLPLEVKDLFREWLDAHAPLRAAHVMSLVRGMRGGRDNDPRFGHRMRGEGPYAELLKARFHAACRRLQLEGRYRESAAELDVTRFRVPPAGGQLALL</sequence>
<reference evidence="4 5" key="1">
    <citation type="journal article" date="2021" name="Microorganisms">
        <title>Genome Evolution of Filamentous Cyanobacterium Nostoc Species: From Facultative Symbiosis to Free Living.</title>
        <authorList>
            <person name="Huo D."/>
            <person name="Li H."/>
            <person name="Cai F."/>
            <person name="Guo X."/>
            <person name="Qiao Z."/>
            <person name="Wang W."/>
            <person name="Yu G."/>
            <person name="Li R."/>
        </authorList>
    </citation>
    <scope>NUCLEOTIDE SEQUENCE [LARGE SCALE GENOMIC DNA]</scope>
    <source>
        <strain evidence="4 5">CHAB 5714</strain>
    </source>
</reference>
<evidence type="ECO:0000256" key="2">
    <source>
        <dbReference type="ARBA" id="ARBA00023004"/>
    </source>
</evidence>
<evidence type="ECO:0008006" key="6">
    <source>
        <dbReference type="Google" id="ProtNLM"/>
    </source>
</evidence>
<keyword evidence="1" id="KW-0479">Metal-binding</keyword>
<dbReference type="Proteomes" id="UP001199525">
    <property type="component" value="Unassembled WGS sequence"/>
</dbReference>
<proteinExistence type="predicted"/>
<keyword evidence="5" id="KW-1185">Reference proteome</keyword>
<keyword evidence="3" id="KW-0411">Iron-sulfur</keyword>
<dbReference type="EMBL" id="JAIVFQ010000159">
    <property type="protein sequence ID" value="MCC5604801.1"/>
    <property type="molecule type" value="Genomic_DNA"/>
</dbReference>
<dbReference type="InterPro" id="IPR040086">
    <property type="entry name" value="MJ0683-like"/>
</dbReference>
<gene>
    <name evidence="4" type="ORF">LC586_38105</name>
</gene>
<protein>
    <recommendedName>
        <fullName evidence="6">Radical SAM protein</fullName>
    </recommendedName>
</protein>
<feature type="non-terminal residue" evidence="4">
    <location>
        <position position="1"/>
    </location>
</feature>
<organism evidence="4 5">
    <name type="scientific">Nostoc favosum CHAB5714</name>
    <dbReference type="NCBI Taxonomy" id="2780399"/>
    <lineage>
        <taxon>Bacteria</taxon>
        <taxon>Bacillati</taxon>
        <taxon>Cyanobacteriota</taxon>
        <taxon>Cyanophyceae</taxon>
        <taxon>Nostocales</taxon>
        <taxon>Nostocaceae</taxon>
        <taxon>Nostoc</taxon>
        <taxon>Nostoc favosum</taxon>
    </lineage>
</organism>
<dbReference type="PANTHER" id="PTHR43432:SF3">
    <property type="entry name" value="SLR0285 PROTEIN"/>
    <property type="match status" value="1"/>
</dbReference>
<comment type="caution">
    <text evidence="4">The sequence shown here is derived from an EMBL/GenBank/DDBJ whole genome shotgun (WGS) entry which is preliminary data.</text>
</comment>
<accession>A0ABS8ILZ4</accession>
<evidence type="ECO:0000256" key="1">
    <source>
        <dbReference type="ARBA" id="ARBA00022723"/>
    </source>
</evidence>
<evidence type="ECO:0000256" key="3">
    <source>
        <dbReference type="ARBA" id="ARBA00023014"/>
    </source>
</evidence>
<evidence type="ECO:0000313" key="4">
    <source>
        <dbReference type="EMBL" id="MCC5604801.1"/>
    </source>
</evidence>